<evidence type="ECO:0000313" key="9">
    <source>
        <dbReference type="Proteomes" id="UP000245539"/>
    </source>
</evidence>
<gene>
    <name evidence="8" type="ORF">DKW60_14495</name>
</gene>
<keyword evidence="9" id="KW-1185">Reference proteome</keyword>
<dbReference type="EMBL" id="QGKM01000043">
    <property type="protein sequence ID" value="PWQ95624.1"/>
    <property type="molecule type" value="Genomic_DNA"/>
</dbReference>
<keyword evidence="5" id="KW-0804">Transcription</keyword>
<keyword evidence="1 6" id="KW-0597">Phosphoprotein</keyword>
<dbReference type="GO" id="GO:0000976">
    <property type="term" value="F:transcription cis-regulatory region binding"/>
    <property type="evidence" value="ECO:0007669"/>
    <property type="project" value="TreeGrafter"/>
</dbReference>
<evidence type="ECO:0000313" key="8">
    <source>
        <dbReference type="EMBL" id="PWQ95624.1"/>
    </source>
</evidence>
<dbReference type="GO" id="GO:0032993">
    <property type="term" value="C:protein-DNA complex"/>
    <property type="evidence" value="ECO:0007669"/>
    <property type="project" value="TreeGrafter"/>
</dbReference>
<dbReference type="GO" id="GO:0005829">
    <property type="term" value="C:cytosol"/>
    <property type="evidence" value="ECO:0007669"/>
    <property type="project" value="TreeGrafter"/>
</dbReference>
<dbReference type="Pfam" id="PF00072">
    <property type="entry name" value="Response_reg"/>
    <property type="match status" value="1"/>
</dbReference>
<dbReference type="InterPro" id="IPR009057">
    <property type="entry name" value="Homeodomain-like_sf"/>
</dbReference>
<dbReference type="SUPFAM" id="SSF46689">
    <property type="entry name" value="Homeodomain-like"/>
    <property type="match status" value="1"/>
</dbReference>
<dbReference type="PROSITE" id="PS50110">
    <property type="entry name" value="RESPONSE_REGULATORY"/>
    <property type="match status" value="1"/>
</dbReference>
<dbReference type="SMART" id="SM00448">
    <property type="entry name" value="REC"/>
    <property type="match status" value="1"/>
</dbReference>
<evidence type="ECO:0000256" key="1">
    <source>
        <dbReference type="ARBA" id="ARBA00022553"/>
    </source>
</evidence>
<sequence length="193" mass="21496">MTDRPATQLIIVDDDFDLRDSLEAFFSAPEFSVTSFSSGKALLESLPEHFDGVVVCDLKMPEMSGLEVLEALHNTSDAPPVILMTAFGDIPVAVKAMNLGAYDFIEKPFDPAVMKEKVLQAAQARRSQSTQPKLDKDLKLREYVDNFEKSLLEQALTECSGHVGKVCDLLKIPRRTLNEKLLKHGISRQRFLG</sequence>
<keyword evidence="4" id="KW-0238">DNA-binding</keyword>
<evidence type="ECO:0000256" key="6">
    <source>
        <dbReference type="PROSITE-ProRule" id="PRU00169"/>
    </source>
</evidence>
<dbReference type="GO" id="GO:0000156">
    <property type="term" value="F:phosphorelay response regulator activity"/>
    <property type="evidence" value="ECO:0007669"/>
    <property type="project" value="TreeGrafter"/>
</dbReference>
<dbReference type="Gene3D" id="1.10.10.60">
    <property type="entry name" value="Homeodomain-like"/>
    <property type="match status" value="1"/>
</dbReference>
<feature type="modified residue" description="4-aspartylphosphate" evidence="6">
    <location>
        <position position="57"/>
    </location>
</feature>
<dbReference type="PANTHER" id="PTHR48111:SF1">
    <property type="entry name" value="TWO-COMPONENT RESPONSE REGULATOR ORR33"/>
    <property type="match status" value="1"/>
</dbReference>
<dbReference type="PANTHER" id="PTHR48111">
    <property type="entry name" value="REGULATOR OF RPOS"/>
    <property type="match status" value="1"/>
</dbReference>
<dbReference type="Pfam" id="PF02954">
    <property type="entry name" value="HTH_8"/>
    <property type="match status" value="1"/>
</dbReference>
<accession>A0A317CAH0</accession>
<dbReference type="AlphaFoldDB" id="A0A317CAH0"/>
<dbReference type="RefSeq" id="WP_109838380.1">
    <property type="nucleotide sequence ID" value="NZ_QGKM01000043.1"/>
</dbReference>
<dbReference type="Gene3D" id="3.40.50.2300">
    <property type="match status" value="1"/>
</dbReference>
<reference evidence="8 9" key="1">
    <citation type="submission" date="2018-05" db="EMBL/GenBank/DDBJ databases">
        <title>Leucothrix arctica sp. nov., isolated from Arctic seawater.</title>
        <authorList>
            <person name="Choi A."/>
            <person name="Baek K."/>
        </authorList>
    </citation>
    <scope>NUCLEOTIDE SEQUENCE [LARGE SCALE GENOMIC DNA]</scope>
    <source>
        <strain evidence="8 9">JCM 18388</strain>
    </source>
</reference>
<evidence type="ECO:0000256" key="5">
    <source>
        <dbReference type="ARBA" id="ARBA00023163"/>
    </source>
</evidence>
<dbReference type="InterPro" id="IPR011006">
    <property type="entry name" value="CheY-like_superfamily"/>
</dbReference>
<dbReference type="InterPro" id="IPR039420">
    <property type="entry name" value="WalR-like"/>
</dbReference>
<evidence type="ECO:0000256" key="3">
    <source>
        <dbReference type="ARBA" id="ARBA00023015"/>
    </source>
</evidence>
<protein>
    <recommendedName>
        <fullName evidence="7">Response regulatory domain-containing protein</fullName>
    </recommendedName>
</protein>
<proteinExistence type="predicted"/>
<dbReference type="Proteomes" id="UP000245539">
    <property type="component" value="Unassembled WGS sequence"/>
</dbReference>
<dbReference type="InterPro" id="IPR001789">
    <property type="entry name" value="Sig_transdc_resp-reg_receiver"/>
</dbReference>
<dbReference type="FunFam" id="3.40.50.2300:FF:000018">
    <property type="entry name" value="DNA-binding transcriptional regulator NtrC"/>
    <property type="match status" value="1"/>
</dbReference>
<organism evidence="8 9">
    <name type="scientific">Leucothrix pacifica</name>
    <dbReference type="NCBI Taxonomy" id="1247513"/>
    <lineage>
        <taxon>Bacteria</taxon>
        <taxon>Pseudomonadati</taxon>
        <taxon>Pseudomonadota</taxon>
        <taxon>Gammaproteobacteria</taxon>
        <taxon>Thiotrichales</taxon>
        <taxon>Thiotrichaceae</taxon>
        <taxon>Leucothrix</taxon>
    </lineage>
</organism>
<evidence type="ECO:0000256" key="2">
    <source>
        <dbReference type="ARBA" id="ARBA00023012"/>
    </source>
</evidence>
<dbReference type="OrthoDB" id="9802186at2"/>
<dbReference type="InterPro" id="IPR002197">
    <property type="entry name" value="HTH_Fis"/>
</dbReference>
<keyword evidence="3" id="KW-0805">Transcription regulation</keyword>
<name>A0A317CAH0_9GAMM</name>
<evidence type="ECO:0000256" key="4">
    <source>
        <dbReference type="ARBA" id="ARBA00023125"/>
    </source>
</evidence>
<keyword evidence="2" id="KW-0902">Two-component regulatory system</keyword>
<dbReference type="SUPFAM" id="SSF52172">
    <property type="entry name" value="CheY-like"/>
    <property type="match status" value="1"/>
</dbReference>
<dbReference type="GO" id="GO:0006355">
    <property type="term" value="P:regulation of DNA-templated transcription"/>
    <property type="evidence" value="ECO:0007669"/>
    <property type="project" value="TreeGrafter"/>
</dbReference>
<evidence type="ECO:0000259" key="7">
    <source>
        <dbReference type="PROSITE" id="PS50110"/>
    </source>
</evidence>
<feature type="domain" description="Response regulatory" evidence="7">
    <location>
        <begin position="8"/>
        <end position="122"/>
    </location>
</feature>
<comment type="caution">
    <text evidence="8">The sequence shown here is derived from an EMBL/GenBank/DDBJ whole genome shotgun (WGS) entry which is preliminary data.</text>
</comment>